<comment type="catalytic activity">
    <reaction evidence="8 9">
        <text>L-threonine + hydrogencarbonate + ATP = L-threonylcarbamoyladenylate + diphosphate + H2O</text>
        <dbReference type="Rhea" id="RHEA:36407"/>
        <dbReference type="ChEBI" id="CHEBI:15377"/>
        <dbReference type="ChEBI" id="CHEBI:17544"/>
        <dbReference type="ChEBI" id="CHEBI:30616"/>
        <dbReference type="ChEBI" id="CHEBI:33019"/>
        <dbReference type="ChEBI" id="CHEBI:57926"/>
        <dbReference type="ChEBI" id="CHEBI:73682"/>
        <dbReference type="EC" id="2.7.7.87"/>
    </reaction>
</comment>
<protein>
    <recommendedName>
        <fullName evidence="9">Threonylcarbamoyl-AMP synthase</fullName>
        <shortName evidence="9">TC-AMP synthase</shortName>
        <ecNumber evidence="9">2.7.7.87</ecNumber>
    </recommendedName>
    <alternativeName>
        <fullName evidence="9">L-threonylcarbamoyladenylate synthase</fullName>
    </alternativeName>
    <alternativeName>
        <fullName evidence="9">t(6)A37 threonylcarbamoyladenosine biosynthesis protein TsaC</fullName>
    </alternativeName>
    <alternativeName>
        <fullName evidence="9">tRNA threonylcarbamoyladenosine biosynthesis protein TsaC</fullName>
    </alternativeName>
</protein>
<comment type="subcellular location">
    <subcellularLocation>
        <location evidence="1 9">Cytoplasm</location>
    </subcellularLocation>
</comment>
<name>A0ABW9GB39_9GAMM</name>
<sequence>MSSLEQTVNALHQGQVIAYPTEGVFGLGCDPDRPQAIERLLAIKQRPKEKGLILIAADFSQLELYVDLDRLTSVRREQIFASWPGPITWVLPASDLTSRWVTGQFDTVAVRVSDHPLVVSLCEAFGKPIISTSANLSGQPAALHEAEVERQFGGQIAAILSGQTGGRNKPSRIMDGLTGDVLREG</sequence>
<evidence type="ECO:0000256" key="7">
    <source>
        <dbReference type="ARBA" id="ARBA00022840"/>
    </source>
</evidence>
<accession>A0ABW9GB39</accession>
<keyword evidence="12" id="KW-1185">Reference proteome</keyword>
<dbReference type="SUPFAM" id="SSF55821">
    <property type="entry name" value="YrdC/RibB"/>
    <property type="match status" value="1"/>
</dbReference>
<keyword evidence="6 9" id="KW-0547">Nucleotide-binding</keyword>
<dbReference type="Pfam" id="PF01300">
    <property type="entry name" value="Sua5_yciO_yrdC"/>
    <property type="match status" value="1"/>
</dbReference>
<evidence type="ECO:0000256" key="1">
    <source>
        <dbReference type="ARBA" id="ARBA00004496"/>
    </source>
</evidence>
<dbReference type="PANTHER" id="PTHR17490:SF18">
    <property type="entry name" value="THREONYLCARBAMOYL-AMP SYNTHASE"/>
    <property type="match status" value="1"/>
</dbReference>
<dbReference type="PANTHER" id="PTHR17490">
    <property type="entry name" value="SUA5"/>
    <property type="match status" value="1"/>
</dbReference>
<keyword evidence="7 9" id="KW-0067">ATP-binding</keyword>
<evidence type="ECO:0000256" key="2">
    <source>
        <dbReference type="ARBA" id="ARBA00022490"/>
    </source>
</evidence>
<organism evidence="11 12">
    <name type="scientific">Celerinatantimonas yamalensis</name>
    <dbReference type="NCBI Taxonomy" id="559956"/>
    <lineage>
        <taxon>Bacteria</taxon>
        <taxon>Pseudomonadati</taxon>
        <taxon>Pseudomonadota</taxon>
        <taxon>Gammaproteobacteria</taxon>
        <taxon>Celerinatantimonadaceae</taxon>
        <taxon>Celerinatantimonas</taxon>
    </lineage>
</organism>
<dbReference type="InterPro" id="IPR050156">
    <property type="entry name" value="TC-AMP_synthase_SUA5"/>
</dbReference>
<dbReference type="RefSeq" id="WP_408625204.1">
    <property type="nucleotide sequence ID" value="NZ_JBEQCT010000013.1"/>
</dbReference>
<evidence type="ECO:0000256" key="9">
    <source>
        <dbReference type="HAMAP-Rule" id="MF_01852"/>
    </source>
</evidence>
<evidence type="ECO:0000313" key="11">
    <source>
        <dbReference type="EMBL" id="MFM2486902.1"/>
    </source>
</evidence>
<gene>
    <name evidence="9" type="primary">tsaC</name>
    <name evidence="11" type="ORF">ABUE30_17870</name>
</gene>
<feature type="domain" description="YrdC-like" evidence="10">
    <location>
        <begin position="1"/>
        <end position="185"/>
    </location>
</feature>
<comment type="caution">
    <text evidence="11">The sequence shown here is derived from an EMBL/GenBank/DDBJ whole genome shotgun (WGS) entry which is preliminary data.</text>
</comment>
<keyword evidence="2 9" id="KW-0963">Cytoplasm</keyword>
<evidence type="ECO:0000256" key="8">
    <source>
        <dbReference type="ARBA" id="ARBA00048366"/>
    </source>
</evidence>
<keyword evidence="3 9" id="KW-0808">Transferase</keyword>
<keyword evidence="5 9" id="KW-0548">Nucleotidyltransferase</keyword>
<evidence type="ECO:0000259" key="10">
    <source>
        <dbReference type="PROSITE" id="PS51163"/>
    </source>
</evidence>
<dbReference type="InterPro" id="IPR023535">
    <property type="entry name" value="TC-AMP_synthase"/>
</dbReference>
<dbReference type="PROSITE" id="PS51163">
    <property type="entry name" value="YRDC"/>
    <property type="match status" value="1"/>
</dbReference>
<dbReference type="EC" id="2.7.7.87" evidence="9"/>
<proteinExistence type="inferred from homology"/>
<evidence type="ECO:0000256" key="3">
    <source>
        <dbReference type="ARBA" id="ARBA00022679"/>
    </source>
</evidence>
<dbReference type="HAMAP" id="MF_01852">
    <property type="entry name" value="TsaC"/>
    <property type="match status" value="1"/>
</dbReference>
<comment type="similarity">
    <text evidence="9">Belongs to the SUA5 family. TsaC subfamily.</text>
</comment>
<dbReference type="Gene3D" id="3.90.870.10">
    <property type="entry name" value="DHBP synthase"/>
    <property type="match status" value="1"/>
</dbReference>
<evidence type="ECO:0000256" key="5">
    <source>
        <dbReference type="ARBA" id="ARBA00022695"/>
    </source>
</evidence>
<dbReference type="GO" id="GO:0061710">
    <property type="term" value="F:L-threonylcarbamoyladenylate synthase"/>
    <property type="evidence" value="ECO:0007669"/>
    <property type="project" value="UniProtKB-EC"/>
</dbReference>
<evidence type="ECO:0000256" key="6">
    <source>
        <dbReference type="ARBA" id="ARBA00022741"/>
    </source>
</evidence>
<evidence type="ECO:0000256" key="4">
    <source>
        <dbReference type="ARBA" id="ARBA00022694"/>
    </source>
</evidence>
<dbReference type="InterPro" id="IPR017945">
    <property type="entry name" value="DHBP_synth_RibB-like_a/b_dom"/>
</dbReference>
<evidence type="ECO:0000313" key="12">
    <source>
        <dbReference type="Proteomes" id="UP001629953"/>
    </source>
</evidence>
<dbReference type="InterPro" id="IPR006070">
    <property type="entry name" value="Sua5-like_dom"/>
</dbReference>
<dbReference type="NCBIfam" id="TIGR00057">
    <property type="entry name" value="L-threonylcarbamoyladenylate synthase"/>
    <property type="match status" value="1"/>
</dbReference>
<dbReference type="EMBL" id="JBEQCT010000013">
    <property type="protein sequence ID" value="MFM2486902.1"/>
    <property type="molecule type" value="Genomic_DNA"/>
</dbReference>
<comment type="function">
    <text evidence="9">Required for the formation of a threonylcarbamoyl group on adenosine at position 37 (t(6)A37) in tRNAs that read codons beginning with adenine. Catalyzes the conversion of L-threonine, HCO(3)(-)/CO(2) and ATP to give threonylcarbamoyl-AMP (TC-AMP) as the acyladenylate intermediate, with the release of diphosphate.</text>
</comment>
<reference evidence="11 12" key="1">
    <citation type="journal article" date="2013" name="Int. J. Syst. Evol. Microbiol.">
        <title>Celerinatantimonas yamalensis sp. nov., a cold-adapted diazotrophic bacterium from a cold permafrost brine.</title>
        <authorList>
            <person name="Shcherbakova V."/>
            <person name="Chuvilskaya N."/>
            <person name="Rivkina E."/>
            <person name="Demidov N."/>
            <person name="Uchaeva V."/>
            <person name="Suetin S."/>
            <person name="Suzina N."/>
            <person name="Gilichinsky D."/>
        </authorList>
    </citation>
    <scope>NUCLEOTIDE SEQUENCE [LARGE SCALE GENOMIC DNA]</scope>
    <source>
        <strain evidence="11 12">C7</strain>
    </source>
</reference>
<dbReference type="Proteomes" id="UP001629953">
    <property type="component" value="Unassembled WGS sequence"/>
</dbReference>
<keyword evidence="4 9" id="KW-0819">tRNA processing</keyword>